<organism evidence="1 2">
    <name type="scientific">Daphnia sinensis</name>
    <dbReference type="NCBI Taxonomy" id="1820382"/>
    <lineage>
        <taxon>Eukaryota</taxon>
        <taxon>Metazoa</taxon>
        <taxon>Ecdysozoa</taxon>
        <taxon>Arthropoda</taxon>
        <taxon>Crustacea</taxon>
        <taxon>Branchiopoda</taxon>
        <taxon>Diplostraca</taxon>
        <taxon>Cladocera</taxon>
        <taxon>Anomopoda</taxon>
        <taxon>Daphniidae</taxon>
        <taxon>Daphnia</taxon>
        <taxon>Daphnia similis group</taxon>
    </lineage>
</organism>
<dbReference type="AlphaFoldDB" id="A0AAD5LMF1"/>
<dbReference type="EMBL" id="WJBH02000003">
    <property type="protein sequence ID" value="KAI9560478.1"/>
    <property type="molecule type" value="Genomic_DNA"/>
</dbReference>
<gene>
    <name evidence="1" type="ORF">GHT06_011410</name>
</gene>
<reference evidence="1 2" key="1">
    <citation type="submission" date="2022-05" db="EMBL/GenBank/DDBJ databases">
        <title>A multi-omics perspective on studying reproductive biology in Daphnia sinensis.</title>
        <authorList>
            <person name="Jia J."/>
        </authorList>
    </citation>
    <scope>NUCLEOTIDE SEQUENCE [LARGE SCALE GENOMIC DNA]</scope>
    <source>
        <strain evidence="1 2">WSL</strain>
    </source>
</reference>
<evidence type="ECO:0008006" key="3">
    <source>
        <dbReference type="Google" id="ProtNLM"/>
    </source>
</evidence>
<name>A0AAD5LMF1_9CRUS</name>
<dbReference type="PANTHER" id="PTHR33053">
    <property type="entry name" value="PROTEIN, PUTATIVE-RELATED"/>
    <property type="match status" value="1"/>
</dbReference>
<proteinExistence type="predicted"/>
<comment type="caution">
    <text evidence="1">The sequence shown here is derived from an EMBL/GenBank/DDBJ whole genome shotgun (WGS) entry which is preliminary data.</text>
</comment>
<dbReference type="PANTHER" id="PTHR33053:SF9">
    <property type="entry name" value="AGAP000105-PA"/>
    <property type="match status" value="1"/>
</dbReference>
<dbReference type="Proteomes" id="UP000820818">
    <property type="component" value="Linkage Group LG3"/>
</dbReference>
<sequence>MDVVGPRQARRRLNLAFNRFVNYVSLEEVNSVGSEDEFDDTVSQIILSEDEEDEVGLEYQSAIDWSLYSDSEEEDNSSYKTIQVAVEDDETAVKNKIAEWVVSCRIPHLHVNSLLRILKTHANLQYLPLDTRTLLKSKRGKLLFIDVPPGKYYHIGVEPLLIEFLLELKSQGIPIPNHIYLFINVDGIPLSTSSSSEFWPILFRVVGFPNVFVAGIYHGPGKPKDVNQFLSSFWKDIMDLKSIGLIFLGTRVAVSVTGMSSDAPATTFLLNISTHNSYYGCRKCTTKGWWVRNLSKDLAPRNGGRVTYPDIDAILRTDCSFRNRSQIQHHDKNGIRSIIEDIFDDIVKAVVIDPMHCVYIGVHKKLVGIWFNDPFDNIRMSAEQLLKISIFREWLRKYVPSNFVRKPRSVKDFPRWKATEHRLDLNYLGPIVYKLYLNQKCYDHFMLLHVAISLLSNKDICHKYANYANDLLRLFVKTSSKIYGDKFVSFNVHCLIHLAQDVKNHGSLDEFSAFCFENKLQVIKNMLKKSGRPLQQIVRRLDEENRILSSLRQSQCINLDRFTLQDSHCCGPMVEGLACVEQFKKLFSKILLLGDSFIGKDILET</sequence>
<protein>
    <recommendedName>
        <fullName evidence="3">Transposase domain-containing protein</fullName>
    </recommendedName>
</protein>
<accession>A0AAD5LMF1</accession>
<evidence type="ECO:0000313" key="2">
    <source>
        <dbReference type="Proteomes" id="UP000820818"/>
    </source>
</evidence>
<keyword evidence="2" id="KW-1185">Reference proteome</keyword>
<evidence type="ECO:0000313" key="1">
    <source>
        <dbReference type="EMBL" id="KAI9560478.1"/>
    </source>
</evidence>